<evidence type="ECO:0000313" key="3">
    <source>
        <dbReference type="EMBL" id="KWX05599.1"/>
    </source>
</evidence>
<evidence type="ECO:0000313" key="2">
    <source>
        <dbReference type="EMBL" id="KWX05445.1"/>
    </source>
</evidence>
<dbReference type="AlphaFoldDB" id="A0A132N638"/>
<reference evidence="5" key="2">
    <citation type="submission" date="2015-02" db="EMBL/GenBank/DDBJ databases">
        <title>Physiological reanalysis, assessment of diazotrophy, and genome sequences of multiple isolates of Streptomyces thermoautotrophicus.</title>
        <authorList>
            <person name="MacKellar D.C."/>
            <person name="Lieber L."/>
            <person name="Norman J."/>
            <person name="Bolger A."/>
            <person name="Tobin C."/>
            <person name="Murray J.W."/>
            <person name="Friesen M."/>
            <person name="Prell J."/>
        </authorList>
    </citation>
    <scope>NUCLEOTIDE SEQUENCE [LARGE SCALE GENOMIC DNA]</scope>
    <source>
        <strain evidence="5">UBT1</strain>
    </source>
</reference>
<reference evidence="1" key="3">
    <citation type="submission" date="2015-04" db="EMBL/GenBank/DDBJ databases">
        <title>Physiological reanalysis, assessment of diazotrophy, and genome sequences of multiple isolates of Streptomyces thermoautotrophicus.</title>
        <authorList>
            <person name="MacKellar D.C."/>
            <person name="Lieber L."/>
            <person name="Norman J."/>
            <person name="Bolger A."/>
            <person name="Tobin C."/>
            <person name="Murray J.W."/>
            <person name="Woodward J."/>
            <person name="Friesen M."/>
            <person name="Prell J."/>
        </authorList>
    </citation>
    <scope>NUCLEOTIDE SEQUENCE [LARGE SCALE GENOMIC DNA]</scope>
    <source>
        <strain evidence="1">H1</strain>
    </source>
</reference>
<sequence>MPLDWTQVINRYGTGAVIPTAAGGRTFQIVSADEKCVRIRTTLWEDSLAREHLERAVELIEAGKLSRTTGPFVEEYRVLVAGKRPTSVAHILKDLGYLH</sequence>
<reference evidence="4" key="4">
    <citation type="submission" date="2015-04" db="EMBL/GenBank/DDBJ databases">
        <title>Physiological reanalysis, assessment of diazotrophy, and genome sequences of multiple isolates of Streptomyces thermoautotrophicus.</title>
        <authorList>
            <person name="MacKellar D.C."/>
            <person name="Lieber L."/>
            <person name="Norman J."/>
            <person name="Bolger A."/>
            <person name="Tobin C."/>
            <person name="Murray J.W."/>
            <person name="Chang R."/>
            <person name="Ford T."/>
            <person name="Nguyen P.Q."/>
            <person name="Woodward J."/>
            <person name="Permingeat H."/>
            <person name="Joshi N.S."/>
            <person name="Silver P.A."/>
            <person name="Usadel B."/>
            <person name="Rutherford A.W."/>
            <person name="Friesen M."/>
            <person name="Prell J."/>
        </authorList>
    </citation>
    <scope>NUCLEOTIDE SEQUENCE [LARGE SCALE GENOMIC DNA]</scope>
    <source>
        <strain evidence="4">H1</strain>
    </source>
</reference>
<dbReference type="RefSeq" id="WP_066891661.1">
    <property type="nucleotide sequence ID" value="NZ_JYIJ01000011.1"/>
</dbReference>
<dbReference type="OrthoDB" id="3576089at2"/>
<dbReference type="PATRIC" id="fig|1469144.10.peg.2382"/>
<dbReference type="Proteomes" id="UP000070598">
    <property type="component" value="Unassembled WGS sequence"/>
</dbReference>
<protein>
    <submittedName>
        <fullName evidence="3">Uncharacterized protein</fullName>
    </submittedName>
</protein>
<dbReference type="EMBL" id="JYIK01001119">
    <property type="protein sequence ID" value="KWX05445.1"/>
    <property type="molecule type" value="Genomic_DNA"/>
</dbReference>
<name>A0A132N638_9ACTN</name>
<dbReference type="EMBL" id="LAXD01000001">
    <property type="protein sequence ID" value="KWX01170.1"/>
    <property type="molecule type" value="Genomic_DNA"/>
</dbReference>
<dbReference type="Proteomes" id="UP000070188">
    <property type="component" value="Unassembled WGS sequence"/>
</dbReference>
<gene>
    <name evidence="1" type="ORF">LI90_2198</name>
    <name evidence="3" type="ORF">TH66_02320</name>
    <name evidence="2" type="ORF">TR74_23780</name>
</gene>
<organism evidence="3 6">
    <name type="scientific">Carbonactinospora thermoautotrophica</name>
    <dbReference type="NCBI Taxonomy" id="1469144"/>
    <lineage>
        <taxon>Bacteria</taxon>
        <taxon>Bacillati</taxon>
        <taxon>Actinomycetota</taxon>
        <taxon>Actinomycetes</taxon>
        <taxon>Kitasatosporales</taxon>
        <taxon>Carbonactinosporaceae</taxon>
        <taxon>Carbonactinospora</taxon>
    </lineage>
</organism>
<reference evidence="3 6" key="1">
    <citation type="submission" date="2015-02" db="EMBL/GenBank/DDBJ databases">
        <title>Physiological reanalysis, assessment of diazotrophy, and genome sequences of multiple isolates of Streptomyces thermoautotrophicus.</title>
        <authorList>
            <person name="MacKellar D.C."/>
            <person name="Lieber L."/>
            <person name="Norman J."/>
            <person name="Bolger A."/>
            <person name="Tobin C."/>
            <person name="Murray J.W."/>
            <person name="Prell J."/>
        </authorList>
    </citation>
    <scope>NUCLEOTIDE SEQUENCE [LARGE SCALE GENOMIC DNA]</scope>
    <source>
        <strain evidence="3 6">UBT1</strain>
    </source>
</reference>
<proteinExistence type="predicted"/>
<accession>A0A132N638</accession>
<comment type="caution">
    <text evidence="3">The sequence shown here is derived from an EMBL/GenBank/DDBJ whole genome shotgun (WGS) entry which is preliminary data.</text>
</comment>
<dbReference type="EMBL" id="JYIJ01000011">
    <property type="protein sequence ID" value="KWX05599.1"/>
    <property type="molecule type" value="Genomic_DNA"/>
</dbReference>
<evidence type="ECO:0000313" key="4">
    <source>
        <dbReference type="Proteomes" id="UP000070188"/>
    </source>
</evidence>
<evidence type="ECO:0000313" key="6">
    <source>
        <dbReference type="Proteomes" id="UP000070659"/>
    </source>
</evidence>
<dbReference type="Proteomes" id="UP000070659">
    <property type="component" value="Unassembled WGS sequence"/>
</dbReference>
<evidence type="ECO:0000313" key="1">
    <source>
        <dbReference type="EMBL" id="KWX01170.1"/>
    </source>
</evidence>
<keyword evidence="4" id="KW-1185">Reference proteome</keyword>
<evidence type="ECO:0000313" key="5">
    <source>
        <dbReference type="Proteomes" id="UP000070598"/>
    </source>
</evidence>